<comment type="caution">
    <text evidence="2">The sequence shown here is derived from an EMBL/GenBank/DDBJ whole genome shotgun (WGS) entry which is preliminary data.</text>
</comment>
<keyword evidence="3" id="KW-1185">Reference proteome</keyword>
<sequence>MYTKLQHDNLVEKNPHNHLPDKEEIKDQVTPSSMINPVEIFTENKQQLKLECPVPTENTVKRMLRRQRSKNCPINSTMIKIN</sequence>
<name>A0A6G0ZMY8_APHCR</name>
<proteinExistence type="predicted"/>
<dbReference type="AlphaFoldDB" id="A0A6G0ZMY8"/>
<organism evidence="2 3">
    <name type="scientific">Aphis craccivora</name>
    <name type="common">Cowpea aphid</name>
    <dbReference type="NCBI Taxonomy" id="307492"/>
    <lineage>
        <taxon>Eukaryota</taxon>
        <taxon>Metazoa</taxon>
        <taxon>Ecdysozoa</taxon>
        <taxon>Arthropoda</taxon>
        <taxon>Hexapoda</taxon>
        <taxon>Insecta</taxon>
        <taxon>Pterygota</taxon>
        <taxon>Neoptera</taxon>
        <taxon>Paraneoptera</taxon>
        <taxon>Hemiptera</taxon>
        <taxon>Sternorrhyncha</taxon>
        <taxon>Aphidomorpha</taxon>
        <taxon>Aphidoidea</taxon>
        <taxon>Aphididae</taxon>
        <taxon>Aphidini</taxon>
        <taxon>Aphis</taxon>
        <taxon>Aphis</taxon>
    </lineage>
</organism>
<feature type="region of interest" description="Disordered" evidence="1">
    <location>
        <begin position="1"/>
        <end position="26"/>
    </location>
</feature>
<accession>A0A6G0ZMY8</accession>
<reference evidence="2 3" key="1">
    <citation type="submission" date="2019-08" db="EMBL/GenBank/DDBJ databases">
        <title>Whole genome of Aphis craccivora.</title>
        <authorList>
            <person name="Voronova N.V."/>
            <person name="Shulinski R.S."/>
            <person name="Bandarenka Y.V."/>
            <person name="Zhorov D.G."/>
            <person name="Warner D."/>
        </authorList>
    </citation>
    <scope>NUCLEOTIDE SEQUENCE [LARGE SCALE GENOMIC DNA]</scope>
    <source>
        <strain evidence="2">180601</strain>
        <tissue evidence="2">Whole Body</tissue>
    </source>
</reference>
<protein>
    <submittedName>
        <fullName evidence="2">FLYWCH-type domain-containing protein</fullName>
    </submittedName>
</protein>
<evidence type="ECO:0000313" key="2">
    <source>
        <dbReference type="EMBL" id="KAF0772754.1"/>
    </source>
</evidence>
<evidence type="ECO:0000313" key="3">
    <source>
        <dbReference type="Proteomes" id="UP000478052"/>
    </source>
</evidence>
<gene>
    <name evidence="2" type="ORF">FWK35_00000718</name>
</gene>
<dbReference type="EMBL" id="VUJU01000139">
    <property type="protein sequence ID" value="KAF0772754.1"/>
    <property type="molecule type" value="Genomic_DNA"/>
</dbReference>
<evidence type="ECO:0000256" key="1">
    <source>
        <dbReference type="SAM" id="MobiDB-lite"/>
    </source>
</evidence>
<dbReference type="Proteomes" id="UP000478052">
    <property type="component" value="Unassembled WGS sequence"/>
</dbReference>
<dbReference type="OrthoDB" id="10449894at2759"/>